<dbReference type="InterPro" id="IPR033468">
    <property type="entry name" value="Metaxin_GST"/>
</dbReference>
<dbReference type="InterPro" id="IPR036282">
    <property type="entry name" value="Glutathione-S-Trfase_C_sf"/>
</dbReference>
<dbReference type="CDD" id="cd03193">
    <property type="entry name" value="GST_C_Metaxin"/>
    <property type="match status" value="1"/>
</dbReference>
<proteinExistence type="predicted"/>
<accession>A0ABD6F3G4</accession>
<evidence type="ECO:0000313" key="3">
    <source>
        <dbReference type="Proteomes" id="UP001608902"/>
    </source>
</evidence>
<sequence>DLKAISDYLGSKHYFAGFKPTRVDAALFGVLAQIVYAPYDLPHKTTIMEKHPNIKEYCDRIKERFWPDWEEATTKFSMDSKWKKKVNCATYKNGF</sequence>
<dbReference type="Proteomes" id="UP001608902">
    <property type="component" value="Unassembled WGS sequence"/>
</dbReference>
<organism evidence="2 3">
    <name type="scientific">Gnathostoma spinigerum</name>
    <dbReference type="NCBI Taxonomy" id="75299"/>
    <lineage>
        <taxon>Eukaryota</taxon>
        <taxon>Metazoa</taxon>
        <taxon>Ecdysozoa</taxon>
        <taxon>Nematoda</taxon>
        <taxon>Chromadorea</taxon>
        <taxon>Rhabditida</taxon>
        <taxon>Spirurina</taxon>
        <taxon>Gnathostomatomorpha</taxon>
        <taxon>Gnathostomatoidea</taxon>
        <taxon>Gnathostomatidae</taxon>
        <taxon>Gnathostoma</taxon>
    </lineage>
</organism>
<dbReference type="SUPFAM" id="SSF47616">
    <property type="entry name" value="GST C-terminal domain-like"/>
    <property type="match status" value="1"/>
</dbReference>
<feature type="non-terminal residue" evidence="2">
    <location>
        <position position="1"/>
    </location>
</feature>
<dbReference type="Gene3D" id="1.20.1050.10">
    <property type="match status" value="1"/>
</dbReference>
<dbReference type="InterPro" id="IPR050931">
    <property type="entry name" value="Mito_Protein_Transport_Metaxin"/>
</dbReference>
<dbReference type="Pfam" id="PF17171">
    <property type="entry name" value="GST_C_6"/>
    <property type="match status" value="1"/>
</dbReference>
<name>A0ABD6F3G4_9BILA</name>
<evidence type="ECO:0000259" key="1">
    <source>
        <dbReference type="Pfam" id="PF17171"/>
    </source>
</evidence>
<reference evidence="2 3" key="1">
    <citation type="submission" date="2024-08" db="EMBL/GenBank/DDBJ databases">
        <title>Gnathostoma spinigerum genome.</title>
        <authorList>
            <person name="Gonzalez-Bertolin B."/>
            <person name="Monzon S."/>
            <person name="Zaballos A."/>
            <person name="Jimenez P."/>
            <person name="Dekumyoy P."/>
            <person name="Varona S."/>
            <person name="Cuesta I."/>
            <person name="Sumanam S."/>
            <person name="Adisakwattana P."/>
            <person name="Gasser R.B."/>
            <person name="Hernandez-Gonzalez A."/>
            <person name="Young N.D."/>
            <person name="Perteguer M.J."/>
        </authorList>
    </citation>
    <scope>NUCLEOTIDE SEQUENCE [LARGE SCALE GENOMIC DNA]</scope>
    <source>
        <strain evidence="2">AL3</strain>
        <tissue evidence="2">Liver</tissue>
    </source>
</reference>
<comment type="caution">
    <text evidence="2">The sequence shown here is derived from an EMBL/GenBank/DDBJ whole genome shotgun (WGS) entry which is preliminary data.</text>
</comment>
<dbReference type="EMBL" id="JBGFUD010015297">
    <property type="protein sequence ID" value="MFH4984112.1"/>
    <property type="molecule type" value="Genomic_DNA"/>
</dbReference>
<protein>
    <recommendedName>
        <fullName evidence="1">Metaxin glutathione S-transferase domain-containing protein</fullName>
    </recommendedName>
</protein>
<feature type="domain" description="Metaxin glutathione S-transferase" evidence="1">
    <location>
        <begin position="1"/>
        <end position="61"/>
    </location>
</feature>
<dbReference type="PANTHER" id="PTHR12289:SF41">
    <property type="entry name" value="FAILED AXON CONNECTIONS-RELATED"/>
    <property type="match status" value="1"/>
</dbReference>
<gene>
    <name evidence="2" type="ORF">AB6A40_010821</name>
</gene>
<dbReference type="AlphaFoldDB" id="A0ABD6F3G4"/>
<evidence type="ECO:0000313" key="2">
    <source>
        <dbReference type="EMBL" id="MFH4984112.1"/>
    </source>
</evidence>
<dbReference type="PANTHER" id="PTHR12289">
    <property type="entry name" value="METAXIN RELATED"/>
    <property type="match status" value="1"/>
</dbReference>
<keyword evidence="3" id="KW-1185">Reference proteome</keyword>